<feature type="signal peptide" evidence="2">
    <location>
        <begin position="1"/>
        <end position="25"/>
    </location>
</feature>
<evidence type="ECO:0000313" key="4">
    <source>
        <dbReference type="Proteomes" id="UP000612893"/>
    </source>
</evidence>
<sequence length="199" mass="20730">MSTQRRFPTASLLAAIVAMVGTACGSGGTSQATAAKPAAVATSGHSQQPNVASQRAAMQKLDFLVGTWSGPETVITGSGAPLMLTQTEVVESKLGGLVMLVEGTGHNAAGQVLFTALATIAYDDATSSYRFRAYNSGNYVDAELKVAAQGFTWGYGAGAMKVSNTMQLNANGEWTETTETTIGSSPPRKTVDMTLQRQR</sequence>
<dbReference type="PROSITE" id="PS51257">
    <property type="entry name" value="PROKAR_LIPOPROTEIN"/>
    <property type="match status" value="1"/>
</dbReference>
<dbReference type="RefSeq" id="WP_338203726.1">
    <property type="nucleotide sequence ID" value="NZ_JAEKNR010000183.1"/>
</dbReference>
<dbReference type="EMBL" id="JAEKNR010000183">
    <property type="protein sequence ID" value="MBJ7600046.1"/>
    <property type="molecule type" value="Genomic_DNA"/>
</dbReference>
<protein>
    <recommendedName>
        <fullName evidence="5">DUF1579 domain-containing protein</fullName>
    </recommendedName>
</protein>
<evidence type="ECO:0000256" key="1">
    <source>
        <dbReference type="SAM" id="MobiDB-lite"/>
    </source>
</evidence>
<organism evidence="3 4">
    <name type="scientific">Candidatus Nephthysia bennettiae</name>
    <dbReference type="NCBI Taxonomy" id="3127016"/>
    <lineage>
        <taxon>Bacteria</taxon>
        <taxon>Bacillati</taxon>
        <taxon>Candidatus Dormiibacterota</taxon>
        <taxon>Candidatus Dormibacteria</taxon>
        <taxon>Candidatus Dormibacterales</taxon>
        <taxon>Candidatus Dormibacteraceae</taxon>
        <taxon>Candidatus Nephthysia</taxon>
    </lineage>
</organism>
<reference evidence="3" key="1">
    <citation type="submission" date="2020-10" db="EMBL/GenBank/DDBJ databases">
        <title>Ca. Dormibacterota MAGs.</title>
        <authorList>
            <person name="Montgomery K."/>
        </authorList>
    </citation>
    <scope>NUCLEOTIDE SEQUENCE [LARGE SCALE GENOMIC DNA]</scope>
    <source>
        <strain evidence="3">SC8812_S17_10</strain>
    </source>
</reference>
<proteinExistence type="predicted"/>
<keyword evidence="2" id="KW-0732">Signal</keyword>
<dbReference type="AlphaFoldDB" id="A0A934KB88"/>
<evidence type="ECO:0008006" key="5">
    <source>
        <dbReference type="Google" id="ProtNLM"/>
    </source>
</evidence>
<feature type="chain" id="PRO_5044787392" description="DUF1579 domain-containing protein" evidence="2">
    <location>
        <begin position="26"/>
        <end position="199"/>
    </location>
</feature>
<evidence type="ECO:0000256" key="2">
    <source>
        <dbReference type="SAM" id="SignalP"/>
    </source>
</evidence>
<keyword evidence="4" id="KW-1185">Reference proteome</keyword>
<gene>
    <name evidence="3" type="ORF">JF922_18460</name>
</gene>
<comment type="caution">
    <text evidence="3">The sequence shown here is derived from an EMBL/GenBank/DDBJ whole genome shotgun (WGS) entry which is preliminary data.</text>
</comment>
<dbReference type="Proteomes" id="UP000612893">
    <property type="component" value="Unassembled WGS sequence"/>
</dbReference>
<name>A0A934KB88_9BACT</name>
<accession>A0A934KB88</accession>
<feature type="region of interest" description="Disordered" evidence="1">
    <location>
        <begin position="176"/>
        <end position="199"/>
    </location>
</feature>
<evidence type="ECO:0000313" key="3">
    <source>
        <dbReference type="EMBL" id="MBJ7600046.1"/>
    </source>
</evidence>